<keyword evidence="4" id="KW-1185">Reference proteome</keyword>
<protein>
    <recommendedName>
        <fullName evidence="2">BTB domain-containing protein</fullName>
    </recommendedName>
</protein>
<dbReference type="Proteomes" id="UP000240883">
    <property type="component" value="Unassembled WGS sequence"/>
</dbReference>
<dbReference type="OrthoDB" id="3685561at2759"/>
<accession>A0A2T2P2J2</accession>
<evidence type="ECO:0000313" key="3">
    <source>
        <dbReference type="EMBL" id="PSN71894.1"/>
    </source>
</evidence>
<dbReference type="Pfam" id="PF00651">
    <property type="entry name" value="BTB"/>
    <property type="match status" value="1"/>
</dbReference>
<gene>
    <name evidence="3" type="ORF">BS50DRAFT_569490</name>
</gene>
<dbReference type="EMBL" id="KZ678130">
    <property type="protein sequence ID" value="PSN71894.1"/>
    <property type="molecule type" value="Genomic_DNA"/>
</dbReference>
<dbReference type="InterPro" id="IPR000210">
    <property type="entry name" value="BTB/POZ_dom"/>
</dbReference>
<feature type="domain" description="BTB" evidence="2">
    <location>
        <begin position="46"/>
        <end position="116"/>
    </location>
</feature>
<feature type="region of interest" description="Disordered" evidence="1">
    <location>
        <begin position="322"/>
        <end position="355"/>
    </location>
</feature>
<evidence type="ECO:0000259" key="2">
    <source>
        <dbReference type="PROSITE" id="PS50097"/>
    </source>
</evidence>
<proteinExistence type="predicted"/>
<name>A0A2T2P2J2_CORCC</name>
<dbReference type="CDD" id="cd18186">
    <property type="entry name" value="BTB_POZ_ZBTB_KLHL-like"/>
    <property type="match status" value="1"/>
</dbReference>
<dbReference type="PROSITE" id="PS50097">
    <property type="entry name" value="BTB"/>
    <property type="match status" value="1"/>
</dbReference>
<evidence type="ECO:0000313" key="4">
    <source>
        <dbReference type="Proteomes" id="UP000240883"/>
    </source>
</evidence>
<organism evidence="3 4">
    <name type="scientific">Corynespora cassiicola Philippines</name>
    <dbReference type="NCBI Taxonomy" id="1448308"/>
    <lineage>
        <taxon>Eukaryota</taxon>
        <taxon>Fungi</taxon>
        <taxon>Dikarya</taxon>
        <taxon>Ascomycota</taxon>
        <taxon>Pezizomycotina</taxon>
        <taxon>Dothideomycetes</taxon>
        <taxon>Pleosporomycetidae</taxon>
        <taxon>Pleosporales</taxon>
        <taxon>Corynesporascaceae</taxon>
        <taxon>Corynespora</taxon>
    </lineage>
</organism>
<evidence type="ECO:0000256" key="1">
    <source>
        <dbReference type="SAM" id="MobiDB-lite"/>
    </source>
</evidence>
<dbReference type="AlphaFoldDB" id="A0A2T2P2J2"/>
<dbReference type="InterPro" id="IPR011333">
    <property type="entry name" value="SKP1/BTB/POZ_sf"/>
</dbReference>
<sequence>MTSDASVDDYRYLESLVDLGISNASDTTDPGGSSCDAPPLPNPAHDKLIVTVGHGITQRTWFLQRALLVQNSDFFRSYLTSPATQPKADISLPNHDPGTFADLVSFMHSNIYSPNTVPAGYEEVRAHTRAYIMGRNLGVKRFWTTAMRSLHVLFEAASLMYGSNAGTSPINAADVAFACDETASTDSLRRLFFDAVASHWTSLEIFNIGQAIMRPNGIIDAGEGERWLEIYNEYVDFRMVLAASAHLRFEARKRCLKNVDQYLLERPLFDAFGDGDSVQSGNETNDIDQHQEAIHTSSWLGRRALPLLPRRGSFTRSWSRFQEDTQGVSAGGNDGASDHGSSGATGDEDVHMDDA</sequence>
<dbReference type="Gene3D" id="3.30.710.10">
    <property type="entry name" value="Potassium Channel Kv1.1, Chain A"/>
    <property type="match status" value="1"/>
</dbReference>
<reference evidence="3 4" key="1">
    <citation type="journal article" date="2018" name="Front. Microbiol.">
        <title>Genome-Wide Analysis of Corynespora cassiicola Leaf Fall Disease Putative Effectors.</title>
        <authorList>
            <person name="Lopez D."/>
            <person name="Ribeiro S."/>
            <person name="Label P."/>
            <person name="Fumanal B."/>
            <person name="Venisse J.S."/>
            <person name="Kohler A."/>
            <person name="de Oliveira R.R."/>
            <person name="Labutti K."/>
            <person name="Lipzen A."/>
            <person name="Lail K."/>
            <person name="Bauer D."/>
            <person name="Ohm R.A."/>
            <person name="Barry K.W."/>
            <person name="Spatafora J."/>
            <person name="Grigoriev I.V."/>
            <person name="Martin F.M."/>
            <person name="Pujade-Renaud V."/>
        </authorList>
    </citation>
    <scope>NUCLEOTIDE SEQUENCE [LARGE SCALE GENOMIC DNA]</scope>
    <source>
        <strain evidence="3 4">Philippines</strain>
    </source>
</reference>